<dbReference type="EMBL" id="CAJVPT010046900">
    <property type="protein sequence ID" value="CAG8738986.1"/>
    <property type="molecule type" value="Genomic_DNA"/>
</dbReference>
<accession>A0ACA9Q743</accession>
<organism evidence="1 2">
    <name type="scientific">Acaulospora colombiana</name>
    <dbReference type="NCBI Taxonomy" id="27376"/>
    <lineage>
        <taxon>Eukaryota</taxon>
        <taxon>Fungi</taxon>
        <taxon>Fungi incertae sedis</taxon>
        <taxon>Mucoromycota</taxon>
        <taxon>Glomeromycotina</taxon>
        <taxon>Glomeromycetes</taxon>
        <taxon>Diversisporales</taxon>
        <taxon>Acaulosporaceae</taxon>
        <taxon>Acaulospora</taxon>
    </lineage>
</organism>
<gene>
    <name evidence="1" type="ORF">ACOLOM_LOCUS12060</name>
</gene>
<proteinExistence type="predicted"/>
<evidence type="ECO:0000313" key="2">
    <source>
        <dbReference type="Proteomes" id="UP000789525"/>
    </source>
</evidence>
<protein>
    <submittedName>
        <fullName evidence="1">4452_t:CDS:1</fullName>
    </submittedName>
</protein>
<sequence>CPGESANRADHGRLGGCSRSISTMAVPSNGMGKTLFAIIFNSLSIQDIALQDSVLMTDKRI</sequence>
<dbReference type="Proteomes" id="UP000789525">
    <property type="component" value="Unassembled WGS sequence"/>
</dbReference>
<feature type="non-terminal residue" evidence="1">
    <location>
        <position position="1"/>
    </location>
</feature>
<name>A0ACA9Q743_9GLOM</name>
<comment type="caution">
    <text evidence="1">The sequence shown here is derived from an EMBL/GenBank/DDBJ whole genome shotgun (WGS) entry which is preliminary data.</text>
</comment>
<reference evidence="1" key="1">
    <citation type="submission" date="2021-06" db="EMBL/GenBank/DDBJ databases">
        <authorList>
            <person name="Kallberg Y."/>
            <person name="Tangrot J."/>
            <person name="Rosling A."/>
        </authorList>
    </citation>
    <scope>NUCLEOTIDE SEQUENCE</scope>
    <source>
        <strain evidence="1">CL356</strain>
    </source>
</reference>
<keyword evidence="2" id="KW-1185">Reference proteome</keyword>
<evidence type="ECO:0000313" key="1">
    <source>
        <dbReference type="EMBL" id="CAG8738986.1"/>
    </source>
</evidence>